<sequence length="120" mass="13455">MHSLLSTQHSVSLLLPGWRCMARCNALSAPLISILQTRKRTTHPAADDRPTYMSTWYYLGVLRATFVKAYTILIKHRAPNTDTPIYDPLPSLPKKPLASYRHRRAGVAHPPVAGRSTHAQ</sequence>
<dbReference type="RefSeq" id="XP_007317502.1">
    <property type="nucleotide sequence ID" value="XM_007317440.1"/>
</dbReference>
<gene>
    <name evidence="2" type="ORF">SERLADRAFT_465439</name>
</gene>
<dbReference type="AlphaFoldDB" id="F8NVH1"/>
<reference evidence="2" key="1">
    <citation type="submission" date="2011-04" db="EMBL/GenBank/DDBJ databases">
        <title>Evolution of plant cell wall degrading machinery underlies the functional diversity of forest fungi.</title>
        <authorList>
            <consortium name="US DOE Joint Genome Institute (JGI-PGF)"/>
            <person name="Eastwood D.C."/>
            <person name="Floudas D."/>
            <person name="Binder M."/>
            <person name="Majcherczyk A."/>
            <person name="Schneider P."/>
            <person name="Aerts A."/>
            <person name="Asiegbu F.O."/>
            <person name="Baker S.E."/>
            <person name="Barry K."/>
            <person name="Bendiksby M."/>
            <person name="Blumentritt M."/>
            <person name="Coutinho P.M."/>
            <person name="Cullen D."/>
            <person name="Cullen D."/>
            <person name="Gathman A."/>
            <person name="Goodell B."/>
            <person name="Henrissat B."/>
            <person name="Ihrmark K."/>
            <person name="Kauserud H."/>
            <person name="Kohler A."/>
            <person name="LaButti K."/>
            <person name="Lapidus A."/>
            <person name="Lavin J.L."/>
            <person name="Lee Y.-H."/>
            <person name="Lindquist E."/>
            <person name="Lilly W."/>
            <person name="Lucas S."/>
            <person name="Morin E."/>
            <person name="Murat C."/>
            <person name="Oguiza J.A."/>
            <person name="Park J."/>
            <person name="Pisabarro A.G."/>
            <person name="Riley R."/>
            <person name="Rosling A."/>
            <person name="Salamov A."/>
            <person name="Schmidt O."/>
            <person name="Schmutz J."/>
            <person name="Skrede I."/>
            <person name="Stenlid J."/>
            <person name="Wiebenga A."/>
            <person name="Xie X."/>
            <person name="Kues U."/>
            <person name="Hibbett D.S."/>
            <person name="Hoffmeister D."/>
            <person name="Hogberg N."/>
            <person name="Martin F."/>
            <person name="Grigoriev I.V."/>
            <person name="Watkinson S.C."/>
        </authorList>
    </citation>
    <scope>NUCLEOTIDE SEQUENCE</scope>
    <source>
        <strain evidence="2">S7.9</strain>
    </source>
</reference>
<protein>
    <submittedName>
        <fullName evidence="2">Uncharacterized protein</fullName>
    </submittedName>
</protein>
<organism>
    <name type="scientific">Serpula lacrymans var. lacrymans (strain S7.9)</name>
    <name type="common">Dry rot fungus</name>
    <dbReference type="NCBI Taxonomy" id="578457"/>
    <lineage>
        <taxon>Eukaryota</taxon>
        <taxon>Fungi</taxon>
        <taxon>Dikarya</taxon>
        <taxon>Basidiomycota</taxon>
        <taxon>Agaricomycotina</taxon>
        <taxon>Agaricomycetes</taxon>
        <taxon>Agaricomycetidae</taxon>
        <taxon>Boletales</taxon>
        <taxon>Coniophorineae</taxon>
        <taxon>Serpulaceae</taxon>
        <taxon>Serpula</taxon>
    </lineage>
</organism>
<feature type="region of interest" description="Disordered" evidence="1">
    <location>
        <begin position="100"/>
        <end position="120"/>
    </location>
</feature>
<evidence type="ECO:0000256" key="1">
    <source>
        <dbReference type="SAM" id="MobiDB-lite"/>
    </source>
</evidence>
<dbReference type="EMBL" id="GL945433">
    <property type="protein sequence ID" value="EGO25380.1"/>
    <property type="molecule type" value="Genomic_DNA"/>
</dbReference>
<evidence type="ECO:0000313" key="2">
    <source>
        <dbReference type="EMBL" id="EGO25380.1"/>
    </source>
</evidence>
<dbReference type="HOGENOM" id="CLU_2051065_0_0_1"/>
<dbReference type="GeneID" id="18818901"/>
<dbReference type="KEGG" id="sla:SERLADRAFT_465439"/>
<proteinExistence type="predicted"/>
<dbReference type="Proteomes" id="UP000008064">
    <property type="component" value="Unassembled WGS sequence"/>
</dbReference>
<accession>F8NVH1</accession>
<name>F8NVH1_SERL9</name>